<name>A0A1F5KD84_9BACT</name>
<keyword evidence="2 8" id="KW-0963">Cytoplasm</keyword>
<comment type="cofactor">
    <cofactor evidence="8">
        <name>Mg(2+)</name>
        <dbReference type="ChEBI" id="CHEBI:18420"/>
    </cofactor>
</comment>
<accession>A0A1F5KD84</accession>
<dbReference type="EMBL" id="MFDE01000009">
    <property type="protein sequence ID" value="OGE38913.1"/>
    <property type="molecule type" value="Genomic_DNA"/>
</dbReference>
<comment type="caution">
    <text evidence="11">The sequence shown here is derived from an EMBL/GenBank/DDBJ whole genome shotgun (WGS) entry which is preliminary data.</text>
</comment>
<feature type="binding site" evidence="8">
    <location>
        <begin position="296"/>
        <end position="298"/>
    </location>
    <ligand>
        <name>GTP</name>
        <dbReference type="ChEBI" id="CHEBI:37565"/>
    </ligand>
</feature>
<comment type="function">
    <text evidence="8">An essential GTPase which binds GTP, GDP and possibly (p)ppGpp with moderate affinity, with high nucleotide exchange rates and a fairly low GTP hydrolysis rate. Plays a role in control of the cell cycle, stress response, ribosome biogenesis and in those bacteria that undergo differentiation, in morphogenesis control.</text>
</comment>
<dbReference type="GO" id="GO:0005737">
    <property type="term" value="C:cytoplasm"/>
    <property type="evidence" value="ECO:0007669"/>
    <property type="project" value="UniProtKB-SubCell"/>
</dbReference>
<dbReference type="InterPro" id="IPR006074">
    <property type="entry name" value="GTP1-OBG_CS"/>
</dbReference>
<dbReference type="InterPro" id="IPR031167">
    <property type="entry name" value="G_OBG"/>
</dbReference>
<dbReference type="InterPro" id="IPR006169">
    <property type="entry name" value="GTP1_OBG_dom"/>
</dbReference>
<evidence type="ECO:0000259" key="10">
    <source>
        <dbReference type="PROSITE" id="PS51883"/>
    </source>
</evidence>
<evidence type="ECO:0000256" key="7">
    <source>
        <dbReference type="ARBA" id="ARBA00023134"/>
    </source>
</evidence>
<dbReference type="InterPro" id="IPR014100">
    <property type="entry name" value="GTP-bd_Obg/CgtA"/>
</dbReference>
<dbReference type="NCBIfam" id="NF008956">
    <property type="entry name" value="PRK12299.1"/>
    <property type="match status" value="1"/>
</dbReference>
<dbReference type="PANTHER" id="PTHR11702:SF31">
    <property type="entry name" value="MITOCHONDRIAL RIBOSOME-ASSOCIATED GTPASE 2"/>
    <property type="match status" value="1"/>
</dbReference>
<sequence>MLIDEVDIIVKGGHGGPGCVSFIGKHGGPDGGDGGKGGDVLVEATTDLYALNRFLAKSTLSADNGTAGKSNQRSGENGKDLTLIMPIGTFLIEESGAEIELNELNKKILLAKGGLGGRGNAFFKSSRNTTPKRAQPGLSGEEKKLSLKLKLIADFGLIGLPNAGKSSLLNEITNAEAKVGSYPFTTLEPNLGMLNGKILADIPGLIEGASEGRGLGHRFLKHIEKVNLLLHLISAESIDPLNDYQVIQKELKAYNLKLLEKEEIILLTKSDLVEAKDLEKKLKSLAKTKKKIIPVSIHNWESLQFLIKFLNQ</sequence>
<evidence type="ECO:0000256" key="8">
    <source>
        <dbReference type="HAMAP-Rule" id="MF_01454"/>
    </source>
</evidence>
<evidence type="ECO:0000313" key="12">
    <source>
        <dbReference type="Proteomes" id="UP000176527"/>
    </source>
</evidence>
<dbReference type="Gene3D" id="2.70.210.12">
    <property type="entry name" value="GTP1/OBG domain"/>
    <property type="match status" value="1"/>
</dbReference>
<dbReference type="Proteomes" id="UP000176527">
    <property type="component" value="Unassembled WGS sequence"/>
</dbReference>
<feature type="binding site" evidence="8">
    <location>
        <begin position="184"/>
        <end position="188"/>
    </location>
    <ligand>
        <name>GTP</name>
        <dbReference type="ChEBI" id="CHEBI:37565"/>
    </ligand>
</feature>
<dbReference type="NCBIfam" id="TIGR02729">
    <property type="entry name" value="Obg_CgtA"/>
    <property type="match status" value="1"/>
</dbReference>
<dbReference type="PRINTS" id="PR00326">
    <property type="entry name" value="GTP1OBG"/>
</dbReference>
<dbReference type="AlphaFoldDB" id="A0A1F5KD84"/>
<dbReference type="InterPro" id="IPR006073">
    <property type="entry name" value="GTP-bd"/>
</dbReference>
<keyword evidence="5 8" id="KW-0378">Hydrolase</keyword>
<dbReference type="PANTHER" id="PTHR11702">
    <property type="entry name" value="DEVELOPMENTALLY REGULATED GTP-BINDING PROTEIN-RELATED"/>
    <property type="match status" value="1"/>
</dbReference>
<dbReference type="GO" id="GO:0005525">
    <property type="term" value="F:GTP binding"/>
    <property type="evidence" value="ECO:0007669"/>
    <property type="project" value="UniProtKB-UniRule"/>
</dbReference>
<keyword evidence="6 8" id="KW-0460">Magnesium</keyword>
<evidence type="ECO:0000256" key="6">
    <source>
        <dbReference type="ARBA" id="ARBA00022842"/>
    </source>
</evidence>
<dbReference type="HAMAP" id="MF_01454">
    <property type="entry name" value="GTPase_Obg"/>
    <property type="match status" value="1"/>
</dbReference>
<dbReference type="Pfam" id="PF01018">
    <property type="entry name" value="GTP1_OBG"/>
    <property type="match status" value="1"/>
</dbReference>
<comment type="similarity">
    <text evidence="1 8">Belongs to the TRAFAC class OBG-HflX-like GTPase superfamily. OBG GTPase family.</text>
</comment>
<dbReference type="SUPFAM" id="SSF52540">
    <property type="entry name" value="P-loop containing nucleoside triphosphate hydrolases"/>
    <property type="match status" value="1"/>
</dbReference>
<dbReference type="InterPro" id="IPR005225">
    <property type="entry name" value="Small_GTP-bd"/>
</dbReference>
<organism evidence="11 12">
    <name type="scientific">Candidatus Daviesbacteria bacterium RIFCSPHIGHO2_12_FULL_37_11</name>
    <dbReference type="NCBI Taxonomy" id="1797777"/>
    <lineage>
        <taxon>Bacteria</taxon>
        <taxon>Candidatus Daviesiibacteriota</taxon>
    </lineage>
</organism>
<comment type="subcellular location">
    <subcellularLocation>
        <location evidence="8">Cytoplasm</location>
    </subcellularLocation>
</comment>
<dbReference type="SUPFAM" id="SSF82051">
    <property type="entry name" value="Obg GTP-binding protein N-terminal domain"/>
    <property type="match status" value="1"/>
</dbReference>
<feature type="binding site" evidence="8">
    <location>
        <begin position="201"/>
        <end position="204"/>
    </location>
    <ligand>
        <name>GTP</name>
        <dbReference type="ChEBI" id="CHEBI:37565"/>
    </ligand>
</feature>
<evidence type="ECO:0000259" key="9">
    <source>
        <dbReference type="PROSITE" id="PS51710"/>
    </source>
</evidence>
<dbReference type="Gene3D" id="3.40.50.300">
    <property type="entry name" value="P-loop containing nucleotide triphosphate hydrolases"/>
    <property type="match status" value="1"/>
</dbReference>
<dbReference type="NCBIfam" id="TIGR00231">
    <property type="entry name" value="small_GTP"/>
    <property type="match status" value="1"/>
</dbReference>
<feature type="binding site" evidence="8">
    <location>
        <position position="186"/>
    </location>
    <ligand>
        <name>Mg(2+)</name>
        <dbReference type="ChEBI" id="CHEBI:18420"/>
    </ligand>
</feature>
<gene>
    <name evidence="8" type="primary">obg</name>
    <name evidence="11" type="ORF">A3F00_00565</name>
</gene>
<dbReference type="PIRSF" id="PIRSF002401">
    <property type="entry name" value="GTP_bd_Obg/CgtA"/>
    <property type="match status" value="1"/>
</dbReference>
<proteinExistence type="inferred from homology"/>
<evidence type="ECO:0000256" key="1">
    <source>
        <dbReference type="ARBA" id="ARBA00007699"/>
    </source>
</evidence>
<dbReference type="CDD" id="cd01898">
    <property type="entry name" value="Obg"/>
    <property type="match status" value="1"/>
</dbReference>
<dbReference type="InterPro" id="IPR036726">
    <property type="entry name" value="GTP1_OBG_dom_sf"/>
</dbReference>
<evidence type="ECO:0000256" key="4">
    <source>
        <dbReference type="ARBA" id="ARBA00022741"/>
    </source>
</evidence>
<dbReference type="GO" id="GO:0042254">
    <property type="term" value="P:ribosome biogenesis"/>
    <property type="evidence" value="ECO:0007669"/>
    <property type="project" value="UniProtKB-UniRule"/>
</dbReference>
<evidence type="ECO:0000256" key="5">
    <source>
        <dbReference type="ARBA" id="ARBA00022801"/>
    </source>
</evidence>
<evidence type="ECO:0000313" key="11">
    <source>
        <dbReference type="EMBL" id="OGE38913.1"/>
    </source>
</evidence>
<dbReference type="PROSITE" id="PS00905">
    <property type="entry name" value="GTP1_OBG"/>
    <property type="match status" value="1"/>
</dbReference>
<protein>
    <recommendedName>
        <fullName evidence="8">GTPase Obg</fullName>
        <ecNumber evidence="8">3.6.5.-</ecNumber>
    </recommendedName>
    <alternativeName>
        <fullName evidence="8">GTP-binding protein Obg</fullName>
    </alternativeName>
</protein>
<dbReference type="InterPro" id="IPR045086">
    <property type="entry name" value="OBG_GTPase"/>
</dbReference>
<feature type="binding site" evidence="8">
    <location>
        <begin position="159"/>
        <end position="166"/>
    </location>
    <ligand>
        <name>GTP</name>
        <dbReference type="ChEBI" id="CHEBI:37565"/>
    </ligand>
</feature>
<dbReference type="GO" id="GO:0003924">
    <property type="term" value="F:GTPase activity"/>
    <property type="evidence" value="ECO:0007669"/>
    <property type="project" value="UniProtKB-UniRule"/>
</dbReference>
<evidence type="ECO:0000256" key="3">
    <source>
        <dbReference type="ARBA" id="ARBA00022723"/>
    </source>
</evidence>
<dbReference type="FunFam" id="2.70.210.12:FF:000001">
    <property type="entry name" value="GTPase Obg"/>
    <property type="match status" value="1"/>
</dbReference>
<dbReference type="EC" id="3.6.5.-" evidence="8"/>
<keyword evidence="4 8" id="KW-0547">Nucleotide-binding</keyword>
<keyword evidence="7 8" id="KW-0342">GTP-binding</keyword>
<dbReference type="GO" id="GO:0000287">
    <property type="term" value="F:magnesium ion binding"/>
    <property type="evidence" value="ECO:0007669"/>
    <property type="project" value="InterPro"/>
</dbReference>
<comment type="subunit">
    <text evidence="8">Monomer.</text>
</comment>
<dbReference type="PROSITE" id="PS51883">
    <property type="entry name" value="OBG"/>
    <property type="match status" value="1"/>
</dbReference>
<dbReference type="InterPro" id="IPR027417">
    <property type="entry name" value="P-loop_NTPase"/>
</dbReference>
<feature type="domain" description="OBG-type G" evidence="9">
    <location>
        <begin position="153"/>
        <end position="312"/>
    </location>
</feature>
<dbReference type="Pfam" id="PF01926">
    <property type="entry name" value="MMR_HSR1"/>
    <property type="match status" value="1"/>
</dbReference>
<feature type="binding site" evidence="8">
    <location>
        <begin position="268"/>
        <end position="271"/>
    </location>
    <ligand>
        <name>GTP</name>
        <dbReference type="ChEBI" id="CHEBI:37565"/>
    </ligand>
</feature>
<feature type="binding site" evidence="8">
    <location>
        <position position="166"/>
    </location>
    <ligand>
        <name>Mg(2+)</name>
        <dbReference type="ChEBI" id="CHEBI:18420"/>
    </ligand>
</feature>
<reference evidence="11 12" key="1">
    <citation type="journal article" date="2016" name="Nat. Commun.">
        <title>Thousands of microbial genomes shed light on interconnected biogeochemical processes in an aquifer system.</title>
        <authorList>
            <person name="Anantharaman K."/>
            <person name="Brown C.T."/>
            <person name="Hug L.A."/>
            <person name="Sharon I."/>
            <person name="Castelle C.J."/>
            <person name="Probst A.J."/>
            <person name="Thomas B.C."/>
            <person name="Singh A."/>
            <person name="Wilkins M.J."/>
            <person name="Karaoz U."/>
            <person name="Brodie E.L."/>
            <person name="Williams K.H."/>
            <person name="Hubbard S.S."/>
            <person name="Banfield J.F."/>
        </authorList>
    </citation>
    <scope>NUCLEOTIDE SEQUENCE [LARGE SCALE GENOMIC DNA]</scope>
</reference>
<keyword evidence="3 8" id="KW-0479">Metal-binding</keyword>
<feature type="domain" description="Obg" evidence="10">
    <location>
        <begin position="1"/>
        <end position="152"/>
    </location>
</feature>
<evidence type="ECO:0000256" key="2">
    <source>
        <dbReference type="ARBA" id="ARBA00022490"/>
    </source>
</evidence>
<dbReference type="PROSITE" id="PS51710">
    <property type="entry name" value="G_OBG"/>
    <property type="match status" value="1"/>
</dbReference>